<dbReference type="EMBL" id="LQPJ01000144">
    <property type="protein sequence ID" value="ORW17684.1"/>
    <property type="molecule type" value="Genomic_DNA"/>
</dbReference>
<gene>
    <name evidence="2" type="ORF">AWC19_20595</name>
</gene>
<reference evidence="2 3" key="1">
    <citation type="submission" date="2016-01" db="EMBL/GenBank/DDBJ databases">
        <title>The new phylogeny of the genus Mycobacterium.</title>
        <authorList>
            <person name="Tarcisio F."/>
            <person name="Conor M."/>
            <person name="Antonella G."/>
            <person name="Elisabetta G."/>
            <person name="Giulia F.S."/>
            <person name="Sara T."/>
            <person name="Anna F."/>
            <person name="Clotilde B."/>
            <person name="Roberto B."/>
            <person name="Veronica D.S."/>
            <person name="Fabio R."/>
            <person name="Monica P."/>
            <person name="Olivier J."/>
            <person name="Enrico T."/>
            <person name="Nicola S."/>
        </authorList>
    </citation>
    <scope>NUCLEOTIDE SEQUENCE [LARGE SCALE GENOMIC DNA]</scope>
    <source>
        <strain evidence="2 3">DSM 44572</strain>
    </source>
</reference>
<name>A0A1X1Z316_9MYCO</name>
<keyword evidence="1" id="KW-1133">Transmembrane helix</keyword>
<keyword evidence="1" id="KW-0472">Membrane</keyword>
<evidence type="ECO:0000313" key="3">
    <source>
        <dbReference type="Proteomes" id="UP000193529"/>
    </source>
</evidence>
<dbReference type="AlphaFoldDB" id="A0A1X1Z316"/>
<evidence type="ECO:0000256" key="1">
    <source>
        <dbReference type="SAM" id="Phobius"/>
    </source>
</evidence>
<comment type="caution">
    <text evidence="2">The sequence shown here is derived from an EMBL/GenBank/DDBJ whole genome shotgun (WGS) entry which is preliminary data.</text>
</comment>
<evidence type="ECO:0000313" key="2">
    <source>
        <dbReference type="EMBL" id="ORW17684.1"/>
    </source>
</evidence>
<feature type="transmembrane region" description="Helical" evidence="1">
    <location>
        <begin position="6"/>
        <end position="27"/>
    </location>
</feature>
<dbReference type="Proteomes" id="UP000193529">
    <property type="component" value="Unassembled WGS sequence"/>
</dbReference>
<dbReference type="OrthoDB" id="4726519at2"/>
<keyword evidence="1" id="KW-0812">Transmembrane</keyword>
<accession>A0A1X1Z316</accession>
<keyword evidence="3" id="KW-1185">Reference proteome</keyword>
<dbReference type="RefSeq" id="WP_085080976.1">
    <property type="nucleotide sequence ID" value="NZ_JACKRZ010000079.1"/>
</dbReference>
<sequence length="182" mass="20141">MIATLIILDVFVGILAMVGLAALWTAVRGRRRTAGTKGVALVSERLQPRRRNIARFQATLRIVGPVVRYDVGLGLQADGAPFEASPPSPATRPSMCCDDEELSWTFEVPDDDVDRLWVVARWVEARGHDLRAAAIARRLGTSETYVWKWYVGRLGGWRRQRSEMAAPAALPAMPSRGTEDRG</sequence>
<proteinExistence type="predicted"/>
<organism evidence="2 3">
    <name type="scientific">Mycobacterium palustre</name>
    <dbReference type="NCBI Taxonomy" id="153971"/>
    <lineage>
        <taxon>Bacteria</taxon>
        <taxon>Bacillati</taxon>
        <taxon>Actinomycetota</taxon>
        <taxon>Actinomycetes</taxon>
        <taxon>Mycobacteriales</taxon>
        <taxon>Mycobacteriaceae</taxon>
        <taxon>Mycobacterium</taxon>
        <taxon>Mycobacterium simiae complex</taxon>
    </lineage>
</organism>
<protein>
    <submittedName>
        <fullName evidence="2">Uncharacterized protein</fullName>
    </submittedName>
</protein>
<dbReference type="STRING" id="153971.AWC19_20595"/>